<accession>A0A562JEP1</accession>
<dbReference type="Proteomes" id="UP000315343">
    <property type="component" value="Unassembled WGS sequence"/>
</dbReference>
<dbReference type="EMBL" id="VLKH01000003">
    <property type="protein sequence ID" value="TWH81672.1"/>
    <property type="molecule type" value="Genomic_DNA"/>
</dbReference>
<sequence>MKKKLFIFGAIIIFFLIFITVDRTQLHNLYNKQITLPTDKITSGEVSDSRIGGKLSHELSSTELNGFINFFNSCNITERECRKISGKHTSISDSSDITLQMNNGTAIYFMAFWDGEIYVTDEYSSKYYSLYDTRLLNYIFGMGECLYSKVN</sequence>
<protein>
    <submittedName>
        <fullName evidence="1">Uncharacterized protein</fullName>
    </submittedName>
</protein>
<dbReference type="AlphaFoldDB" id="A0A562JEP1"/>
<organism evidence="1 2">
    <name type="scientific">Sedimentibacter saalensis</name>
    <dbReference type="NCBI Taxonomy" id="130788"/>
    <lineage>
        <taxon>Bacteria</taxon>
        <taxon>Bacillati</taxon>
        <taxon>Bacillota</taxon>
        <taxon>Tissierellia</taxon>
        <taxon>Sedimentibacter</taxon>
    </lineage>
</organism>
<proteinExistence type="predicted"/>
<gene>
    <name evidence="1" type="ORF">LY60_01427</name>
</gene>
<dbReference type="RefSeq" id="WP_145081818.1">
    <property type="nucleotide sequence ID" value="NZ_VLKH01000003.1"/>
</dbReference>
<reference evidence="1 2" key="1">
    <citation type="submission" date="2019-07" db="EMBL/GenBank/DDBJ databases">
        <title>Genomic Encyclopedia of Type Strains, Phase I: the one thousand microbial genomes (KMG-I) project.</title>
        <authorList>
            <person name="Kyrpides N."/>
        </authorList>
    </citation>
    <scope>NUCLEOTIDE SEQUENCE [LARGE SCALE GENOMIC DNA]</scope>
    <source>
        <strain evidence="1 2">DSM 13558</strain>
    </source>
</reference>
<evidence type="ECO:0000313" key="1">
    <source>
        <dbReference type="EMBL" id="TWH81672.1"/>
    </source>
</evidence>
<comment type="caution">
    <text evidence="1">The sequence shown here is derived from an EMBL/GenBank/DDBJ whole genome shotgun (WGS) entry which is preliminary data.</text>
</comment>
<evidence type="ECO:0000313" key="2">
    <source>
        <dbReference type="Proteomes" id="UP000315343"/>
    </source>
</evidence>
<name>A0A562JEP1_9FIRM</name>
<keyword evidence="2" id="KW-1185">Reference proteome</keyword>